<accession>A0A4R6Q734</accession>
<feature type="domain" description="Aerotolerance regulator N-terminal" evidence="2">
    <location>
        <begin position="1"/>
        <end position="76"/>
    </location>
</feature>
<dbReference type="EMBL" id="SNXR01000015">
    <property type="protein sequence ID" value="TDP58318.1"/>
    <property type="molecule type" value="Genomic_DNA"/>
</dbReference>
<dbReference type="Gene3D" id="3.40.50.880">
    <property type="match status" value="1"/>
</dbReference>
<dbReference type="PANTHER" id="PTHR37464">
    <property type="entry name" value="BLL2463 PROTEIN"/>
    <property type="match status" value="1"/>
</dbReference>
<dbReference type="AlphaFoldDB" id="A0A4R6Q734"/>
<dbReference type="NCBIfam" id="TIGR02226">
    <property type="entry name" value="two_anch"/>
    <property type="match status" value="1"/>
</dbReference>
<keyword evidence="1" id="KW-0812">Transmembrane</keyword>
<protein>
    <submittedName>
        <fullName evidence="3">Putative membrane protein (TIGR02226 family)</fullName>
    </submittedName>
</protein>
<evidence type="ECO:0000259" key="2">
    <source>
        <dbReference type="Pfam" id="PF07584"/>
    </source>
</evidence>
<gene>
    <name evidence="3" type="ORF">BC748_2357</name>
</gene>
<dbReference type="InterPro" id="IPR011933">
    <property type="entry name" value="Double_TM_dom"/>
</dbReference>
<proteinExistence type="predicted"/>
<feature type="transmembrane region" description="Helical" evidence="1">
    <location>
        <begin position="6"/>
        <end position="24"/>
    </location>
</feature>
<dbReference type="OrthoDB" id="9810200at2"/>
<dbReference type="InterPro" id="IPR029062">
    <property type="entry name" value="Class_I_gatase-like"/>
</dbReference>
<evidence type="ECO:0000313" key="4">
    <source>
        <dbReference type="Proteomes" id="UP000295260"/>
    </source>
</evidence>
<organism evidence="3 4">
    <name type="scientific">Flavobacterium dankookense</name>
    <dbReference type="NCBI Taxonomy" id="706186"/>
    <lineage>
        <taxon>Bacteria</taxon>
        <taxon>Pseudomonadati</taxon>
        <taxon>Bacteroidota</taxon>
        <taxon>Flavobacteriia</taxon>
        <taxon>Flavobacteriales</taxon>
        <taxon>Flavobacteriaceae</taxon>
        <taxon>Flavobacterium</taxon>
    </lineage>
</organism>
<dbReference type="Gene3D" id="3.40.50.410">
    <property type="entry name" value="von Willebrand factor, type A domain"/>
    <property type="match status" value="1"/>
</dbReference>
<dbReference type="RefSeq" id="WP_133533589.1">
    <property type="nucleotide sequence ID" value="NZ_SNXR01000015.1"/>
</dbReference>
<keyword evidence="4" id="KW-1185">Reference proteome</keyword>
<comment type="caution">
    <text evidence="3">The sequence shown here is derived from an EMBL/GenBank/DDBJ whole genome shotgun (WGS) entry which is preliminary data.</text>
</comment>
<dbReference type="Pfam" id="PF07584">
    <property type="entry name" value="BatA"/>
    <property type="match status" value="1"/>
</dbReference>
<dbReference type="SUPFAM" id="SSF52317">
    <property type="entry name" value="Class I glutamine amidotransferase-like"/>
    <property type="match status" value="1"/>
</dbReference>
<dbReference type="InterPro" id="IPR036465">
    <property type="entry name" value="vWFA_dom_sf"/>
</dbReference>
<evidence type="ECO:0000313" key="3">
    <source>
        <dbReference type="EMBL" id="TDP58318.1"/>
    </source>
</evidence>
<keyword evidence="1" id="KW-0472">Membrane</keyword>
<reference evidence="3 4" key="1">
    <citation type="submission" date="2019-03" db="EMBL/GenBank/DDBJ databases">
        <title>Genomic Encyclopedia of Archaeal and Bacterial Type Strains, Phase II (KMG-II): from individual species to whole genera.</title>
        <authorList>
            <person name="Goeker M."/>
        </authorList>
    </citation>
    <scope>NUCLEOTIDE SEQUENCE [LARGE SCALE GENOMIC DNA]</scope>
    <source>
        <strain evidence="3 4">DSM 25687</strain>
    </source>
</reference>
<evidence type="ECO:0000256" key="1">
    <source>
        <dbReference type="SAM" id="Phobius"/>
    </source>
</evidence>
<dbReference type="InterPro" id="IPR024163">
    <property type="entry name" value="Aerotolerance_reg_N"/>
</dbReference>
<dbReference type="SUPFAM" id="SSF53300">
    <property type="entry name" value="vWA-like"/>
    <property type="match status" value="1"/>
</dbReference>
<dbReference type="Proteomes" id="UP000295260">
    <property type="component" value="Unassembled WGS sequence"/>
</dbReference>
<sequence length="642" mass="73204">MQFKHPEILYFLFLLVIPILVHLFQLRRFKKEYFTNVQFLKELSIQTRKSSTIKKWLLLFTRLLLLAFLILAFAQPFFTAKESKKATNEMYIVLDNSFSMQAKGKNGELLKRAVQDLLEHTPEAQNFSLITCNENFWNTDIKSIQKELQNLKYSGNEFRLDNILAKINARKSAFNKDIIIITDAVGVKENQAKGFRKEDNVLFVLPEAEQKNNVAIDSVFIQQTLDDFYEIGVKLTANGEDFKEVPISLYNNSKLAAKTILNFETTTKTINFTIPKADFNGYVSILDKGLEYDNTYYFSISKPSKTNVISIGENDKSNYLSRIYTSDEFNYNNFQLSSLDYNALEKQDAIVLNEIQEIPQALQTTLKSFVQKGGNLVIVPAQNSNVQNLNTWLAGFGAIKLNAATNSEKKVTKINFNHPLFSGVFEKKIDNFQYPSTKNSFAVSTTSPAILTYEDQTAFLTSVKNELASVYVFAAAINKENSNFQNSPLIVPTFYNMAKNNQKTGVNAIIIGENQPFIIDASLSKDEIIEIKNDTEKFIPVQQMMNTKVKMTFNENPSTAGNFGIYNKTNLVQNIGFNYSRTESNLSLANPDIAANFQEINDIETVFNTIQTNRTDTQIWKWFVLLTLLFLVLELLIQKFVK</sequence>
<feature type="transmembrane region" description="Helical" evidence="1">
    <location>
        <begin position="56"/>
        <end position="78"/>
    </location>
</feature>
<keyword evidence="1" id="KW-1133">Transmembrane helix</keyword>
<dbReference type="PANTHER" id="PTHR37464:SF1">
    <property type="entry name" value="BLL2463 PROTEIN"/>
    <property type="match status" value="1"/>
</dbReference>
<name>A0A4R6Q734_9FLAO</name>